<accession>A0A0F9HSQ4</accession>
<organism evidence="1">
    <name type="scientific">marine sediment metagenome</name>
    <dbReference type="NCBI Taxonomy" id="412755"/>
    <lineage>
        <taxon>unclassified sequences</taxon>
        <taxon>metagenomes</taxon>
        <taxon>ecological metagenomes</taxon>
    </lineage>
</organism>
<proteinExistence type="predicted"/>
<dbReference type="EMBL" id="LAZR01021622">
    <property type="protein sequence ID" value="KKL84725.1"/>
    <property type="molecule type" value="Genomic_DNA"/>
</dbReference>
<comment type="caution">
    <text evidence="1">The sequence shown here is derived from an EMBL/GenBank/DDBJ whole genome shotgun (WGS) entry which is preliminary data.</text>
</comment>
<dbReference type="SUPFAM" id="SSF55729">
    <property type="entry name" value="Acyl-CoA N-acyltransferases (Nat)"/>
    <property type="match status" value="1"/>
</dbReference>
<dbReference type="Gene3D" id="3.40.630.30">
    <property type="match status" value="1"/>
</dbReference>
<protein>
    <recommendedName>
        <fullName evidence="2">N-acetyltransferase domain-containing protein</fullName>
    </recommendedName>
</protein>
<dbReference type="AlphaFoldDB" id="A0A0F9HSQ4"/>
<dbReference type="InterPro" id="IPR016181">
    <property type="entry name" value="Acyl_CoA_acyltransferase"/>
</dbReference>
<sequence>MLIRQAVLGDLESCIPLFFEFNSRYKVPETDFNVETVTHTAKLILGSHLMMVIDDNGIQGGIAGLILPSLFGSDVFFQELMFFVRKEHRRHTVRLLRETEDICKVEGINKVILGHFDYEKDKIKKFYGLMGYTYLETQYIKRLI</sequence>
<evidence type="ECO:0000313" key="1">
    <source>
        <dbReference type="EMBL" id="KKL84725.1"/>
    </source>
</evidence>
<evidence type="ECO:0008006" key="2">
    <source>
        <dbReference type="Google" id="ProtNLM"/>
    </source>
</evidence>
<reference evidence="1" key="1">
    <citation type="journal article" date="2015" name="Nature">
        <title>Complex archaea that bridge the gap between prokaryotes and eukaryotes.</title>
        <authorList>
            <person name="Spang A."/>
            <person name="Saw J.H."/>
            <person name="Jorgensen S.L."/>
            <person name="Zaremba-Niedzwiedzka K."/>
            <person name="Martijn J."/>
            <person name="Lind A.E."/>
            <person name="van Eijk R."/>
            <person name="Schleper C."/>
            <person name="Guy L."/>
            <person name="Ettema T.J."/>
        </authorList>
    </citation>
    <scope>NUCLEOTIDE SEQUENCE</scope>
</reference>
<gene>
    <name evidence="1" type="ORF">LCGC14_1961860</name>
</gene>
<name>A0A0F9HSQ4_9ZZZZ</name>